<dbReference type="EMBL" id="GDQN01003159">
    <property type="protein sequence ID" value="JAT87895.1"/>
    <property type="molecule type" value="Transcribed_RNA"/>
</dbReference>
<dbReference type="AlphaFoldDB" id="A0A1E1WLP1"/>
<feature type="non-terminal residue" evidence="2">
    <location>
        <position position="100"/>
    </location>
</feature>
<gene>
    <name evidence="2" type="ORF">g.14988</name>
</gene>
<reference evidence="2" key="1">
    <citation type="submission" date="2015-09" db="EMBL/GenBank/DDBJ databases">
        <title>De novo assembly of Pectinophora gossypiella (Pink Bollworm) gut transcriptome.</title>
        <authorList>
            <person name="Tassone E.E."/>
        </authorList>
    </citation>
    <scope>NUCLEOTIDE SEQUENCE</scope>
</reference>
<evidence type="ECO:0000256" key="1">
    <source>
        <dbReference type="SAM" id="MobiDB-lite"/>
    </source>
</evidence>
<name>A0A1E1WLP1_PECGO</name>
<feature type="region of interest" description="Disordered" evidence="1">
    <location>
        <begin position="1"/>
        <end position="22"/>
    </location>
</feature>
<protein>
    <submittedName>
        <fullName evidence="2">Uncharacterized protein</fullName>
    </submittedName>
</protein>
<dbReference type="OrthoDB" id="2423195at2759"/>
<feature type="non-terminal residue" evidence="2">
    <location>
        <position position="1"/>
    </location>
</feature>
<accession>A0A1E1WLP1</accession>
<organism evidence="2">
    <name type="scientific">Pectinophora gossypiella</name>
    <name type="common">Cotton pink bollworm</name>
    <name type="synonym">Depressaria gossypiella</name>
    <dbReference type="NCBI Taxonomy" id="13191"/>
    <lineage>
        <taxon>Eukaryota</taxon>
        <taxon>Metazoa</taxon>
        <taxon>Ecdysozoa</taxon>
        <taxon>Arthropoda</taxon>
        <taxon>Hexapoda</taxon>
        <taxon>Insecta</taxon>
        <taxon>Pterygota</taxon>
        <taxon>Neoptera</taxon>
        <taxon>Endopterygota</taxon>
        <taxon>Lepidoptera</taxon>
        <taxon>Glossata</taxon>
        <taxon>Ditrysia</taxon>
        <taxon>Gelechioidea</taxon>
        <taxon>Gelechiidae</taxon>
        <taxon>Apatetrinae</taxon>
        <taxon>Pectinophora</taxon>
    </lineage>
</organism>
<evidence type="ECO:0000313" key="2">
    <source>
        <dbReference type="EMBL" id="JAT87895.1"/>
    </source>
</evidence>
<proteinExistence type="predicted"/>
<sequence>VYGRVAGNHNQAGPAPNNQHRDYLRQPGEEARQGLVWLRVPQGGQRQCVQVYGRVAGNHNQAGPAPNNQHRDYLRQPGEEARQGLVWLRVPQGGQRQCVQ</sequence>